<name>A0A815PU90_9BILA</name>
<evidence type="ECO:0000313" key="3">
    <source>
        <dbReference type="EMBL" id="CAF4326039.1"/>
    </source>
</evidence>
<dbReference type="EMBL" id="CAJOBC010085054">
    <property type="protein sequence ID" value="CAF4326039.1"/>
    <property type="molecule type" value="Genomic_DNA"/>
</dbReference>
<protein>
    <recommendedName>
        <fullName evidence="1">LRAT domain-containing protein</fullName>
    </recommendedName>
</protein>
<gene>
    <name evidence="2" type="ORF">GPM918_LOCUS34812</name>
    <name evidence="3" type="ORF">SRO942_LOCUS35525</name>
</gene>
<dbReference type="AlphaFoldDB" id="A0A815PU90"/>
<feature type="domain" description="LRAT" evidence="1">
    <location>
        <begin position="24"/>
        <end position="67"/>
    </location>
</feature>
<dbReference type="Pfam" id="PF04970">
    <property type="entry name" value="LRAT"/>
    <property type="match status" value="1"/>
</dbReference>
<reference evidence="2" key="1">
    <citation type="submission" date="2021-02" db="EMBL/GenBank/DDBJ databases">
        <authorList>
            <person name="Nowell W R."/>
        </authorList>
    </citation>
    <scope>NUCLEOTIDE SEQUENCE</scope>
</reference>
<feature type="non-terminal residue" evidence="2">
    <location>
        <position position="1"/>
    </location>
</feature>
<evidence type="ECO:0000313" key="2">
    <source>
        <dbReference type="EMBL" id="CAF1453399.1"/>
    </source>
</evidence>
<comment type="caution">
    <text evidence="2">The sequence shown here is derived from an EMBL/GenBank/DDBJ whole genome shotgun (WGS) entry which is preliminary data.</text>
</comment>
<dbReference type="Proteomes" id="UP000681722">
    <property type="component" value="Unassembled WGS sequence"/>
</dbReference>
<evidence type="ECO:0000313" key="4">
    <source>
        <dbReference type="Proteomes" id="UP000663829"/>
    </source>
</evidence>
<dbReference type="InterPro" id="IPR007053">
    <property type="entry name" value="LRAT_dom"/>
</dbReference>
<evidence type="ECO:0000259" key="1">
    <source>
        <dbReference type="Pfam" id="PF04970"/>
    </source>
</evidence>
<sequence>QCEPECIISKRSLTDNELANKINLKCGDIVKFERIDSQLIQYYHAGLYVGDGNVIHIASREDAKVKTGEFVITETAASNAFMNGMFGGVLTGAIGAAVGFCIAGIPAGILPGICLGLDPGAAATTTVGQLQGISRKEKRARHDNEPCKTLGKKCFKKTNRKHIIIITVQLSLQSL</sequence>
<dbReference type="EMBL" id="CAJNOQ010019602">
    <property type="protein sequence ID" value="CAF1453399.1"/>
    <property type="molecule type" value="Genomic_DNA"/>
</dbReference>
<organism evidence="2 4">
    <name type="scientific">Didymodactylos carnosus</name>
    <dbReference type="NCBI Taxonomy" id="1234261"/>
    <lineage>
        <taxon>Eukaryota</taxon>
        <taxon>Metazoa</taxon>
        <taxon>Spiralia</taxon>
        <taxon>Gnathifera</taxon>
        <taxon>Rotifera</taxon>
        <taxon>Eurotatoria</taxon>
        <taxon>Bdelloidea</taxon>
        <taxon>Philodinida</taxon>
        <taxon>Philodinidae</taxon>
        <taxon>Didymodactylos</taxon>
    </lineage>
</organism>
<accession>A0A815PU90</accession>
<proteinExistence type="predicted"/>
<keyword evidence="4" id="KW-1185">Reference proteome</keyword>
<dbReference type="Proteomes" id="UP000663829">
    <property type="component" value="Unassembled WGS sequence"/>
</dbReference>
<dbReference type="Gene3D" id="3.90.1720.10">
    <property type="entry name" value="endopeptidase domain like (from Nostoc punctiforme)"/>
    <property type="match status" value="1"/>
</dbReference>